<feature type="compositionally biased region" description="Basic and acidic residues" evidence="2">
    <location>
        <begin position="25"/>
        <end position="37"/>
    </location>
</feature>
<evidence type="ECO:0000313" key="5">
    <source>
        <dbReference type="WBParaSite" id="PDA_v2.g21022.t1"/>
    </source>
</evidence>
<proteinExistence type="predicted"/>
<keyword evidence="1" id="KW-0863">Zinc-finger</keyword>
<keyword evidence="1" id="KW-0479">Metal-binding</keyword>
<keyword evidence="1" id="KW-0862">Zinc</keyword>
<feature type="domain" description="GATA-type" evidence="3">
    <location>
        <begin position="437"/>
        <end position="494"/>
    </location>
</feature>
<dbReference type="InterPro" id="IPR000679">
    <property type="entry name" value="Znf_GATA"/>
</dbReference>
<organism evidence="4 5">
    <name type="scientific">Panagrolaimus davidi</name>
    <dbReference type="NCBI Taxonomy" id="227884"/>
    <lineage>
        <taxon>Eukaryota</taxon>
        <taxon>Metazoa</taxon>
        <taxon>Ecdysozoa</taxon>
        <taxon>Nematoda</taxon>
        <taxon>Chromadorea</taxon>
        <taxon>Rhabditida</taxon>
        <taxon>Tylenchina</taxon>
        <taxon>Panagrolaimomorpha</taxon>
        <taxon>Panagrolaimoidea</taxon>
        <taxon>Panagrolaimidae</taxon>
        <taxon>Panagrolaimus</taxon>
    </lineage>
</organism>
<feature type="region of interest" description="Disordered" evidence="2">
    <location>
        <begin position="1"/>
        <end position="38"/>
    </location>
</feature>
<evidence type="ECO:0000256" key="1">
    <source>
        <dbReference type="PROSITE-ProRule" id="PRU00094"/>
    </source>
</evidence>
<dbReference type="GO" id="GO:0008270">
    <property type="term" value="F:zinc ion binding"/>
    <property type="evidence" value="ECO:0007669"/>
    <property type="project" value="UniProtKB-KW"/>
</dbReference>
<evidence type="ECO:0000259" key="3">
    <source>
        <dbReference type="PROSITE" id="PS50114"/>
    </source>
</evidence>
<name>A0A914PS97_9BILA</name>
<dbReference type="GO" id="GO:0006355">
    <property type="term" value="P:regulation of DNA-templated transcription"/>
    <property type="evidence" value="ECO:0007669"/>
    <property type="project" value="InterPro"/>
</dbReference>
<evidence type="ECO:0000256" key="2">
    <source>
        <dbReference type="SAM" id="MobiDB-lite"/>
    </source>
</evidence>
<accession>A0A914PS97</accession>
<dbReference type="GO" id="GO:0043565">
    <property type="term" value="F:sequence-specific DNA binding"/>
    <property type="evidence" value="ECO:0007669"/>
    <property type="project" value="InterPro"/>
</dbReference>
<dbReference type="Proteomes" id="UP000887578">
    <property type="component" value="Unplaced"/>
</dbReference>
<feature type="compositionally biased region" description="Polar residues" evidence="2">
    <location>
        <begin position="1"/>
        <end position="11"/>
    </location>
</feature>
<protein>
    <submittedName>
        <fullName evidence="5">GATA-type domain-containing protein</fullName>
    </submittedName>
</protein>
<evidence type="ECO:0000313" key="4">
    <source>
        <dbReference type="Proteomes" id="UP000887578"/>
    </source>
</evidence>
<dbReference type="WBParaSite" id="PDA_v2.g21022.t1">
    <property type="protein sequence ID" value="PDA_v2.g21022.t1"/>
    <property type="gene ID" value="PDA_v2.g21022"/>
</dbReference>
<dbReference type="PROSITE" id="PS50114">
    <property type="entry name" value="GATA_ZN_FINGER_2"/>
    <property type="match status" value="1"/>
</dbReference>
<dbReference type="AlphaFoldDB" id="A0A914PS97"/>
<reference evidence="5" key="1">
    <citation type="submission" date="2022-11" db="UniProtKB">
        <authorList>
            <consortium name="WormBaseParasite"/>
        </authorList>
    </citation>
    <scope>IDENTIFICATION</scope>
</reference>
<keyword evidence="4" id="KW-1185">Reference proteome</keyword>
<sequence>MSQFGSFWSQGSAGGSTFRAGSSRKNGEYGRRGSDHRSRVKHNIHHNMILKPNKLRCWNCKLKHSLTAKCPFNLFNCESQGKYREIFRQRIQKKWSWEKLYRMFLRMKQDAGNSTVVQVPEEVAVEREPFLVQKPVALSEILPEALSDDSSPSDQVPSDTTATINVQAPEEVAVVAELKNGATSSVVKFEEKEIQTCQSFVNQTTQTEHIIFDEYYQNNDIESNEEEMEIDDTGYSDITKPSISEPLLRKSTRIKECAAEIPNLQDETKAADDSIRDECVSTPEDFKLLLKCKIGDKTVPSDLLTVEILEKCKIHRYVSACGTKFNGDTDSALVHLSANGYSIKRALESIDNPDSIPMKRIHENLGIWSKDEMDAFVKFMSNNYQWNKEYRKKTKHPFWIEQFQKMFPKKSHRNCLNFYYTLKSAGFSYKDKEISKFLPKKECLNCVKQLWKSQSKEQQVSNLCGLCKLYFELYGKQRPNAKALPLHFNLSPKRI</sequence>